<dbReference type="InterPro" id="IPR036314">
    <property type="entry name" value="SOD_C_sf"/>
</dbReference>
<dbReference type="InterPro" id="IPR001189">
    <property type="entry name" value="Mn/Fe_SOD"/>
</dbReference>
<feature type="domain" description="Manganese/iron superoxide dismutase N-terminal" evidence="6">
    <location>
        <begin position="10"/>
        <end position="93"/>
    </location>
</feature>
<feature type="region of interest" description="Disordered" evidence="5">
    <location>
        <begin position="216"/>
        <end position="270"/>
    </location>
</feature>
<reference evidence="8" key="1">
    <citation type="submission" date="2022-11" db="EMBL/GenBank/DDBJ databases">
        <title>Lacrimispora xylanolytica sy1, complete genome.</title>
        <authorList>
            <person name="Choi S."/>
        </authorList>
    </citation>
    <scope>NUCLEOTIDE SEQUENCE</scope>
    <source>
        <strain evidence="8">Sy1</strain>
    </source>
</reference>
<keyword evidence="9" id="KW-1185">Reference proteome</keyword>
<dbReference type="PRINTS" id="PR01703">
    <property type="entry name" value="MNSODISMTASE"/>
</dbReference>
<organism evidence="8 9">
    <name type="scientific">Lacrimispora xylanolytica</name>
    <dbReference type="NCBI Taxonomy" id="29375"/>
    <lineage>
        <taxon>Bacteria</taxon>
        <taxon>Bacillati</taxon>
        <taxon>Bacillota</taxon>
        <taxon>Clostridia</taxon>
        <taxon>Lachnospirales</taxon>
        <taxon>Lachnospiraceae</taxon>
        <taxon>Lacrimispora</taxon>
    </lineage>
</organism>
<dbReference type="SUPFAM" id="SSF54719">
    <property type="entry name" value="Fe,Mn superoxide dismutase (SOD), C-terminal domain"/>
    <property type="match status" value="1"/>
</dbReference>
<sequence>MNEHYPFVNPPLPYAYDALEPYIDTQTMYLHHDRHLQRYVVELNTILRNYPELQNLSLPELISNPENLPEEIRQGIINYGGGVYNHILYFNGMTNALNRSQAETLYPAIVRDFGTLEEFFNEYKRKALSVFGSGFAWLVVAPDGSLEIVTTRNQDTPLADGFCVVTGMDVWEHAYYLKRFNDRAAYIEDWFHVVNWEMADELYKQCMNNLENQRANAPEQPADTLGAPTAEEEPVPAPETYTGPGSGLEELPVAGPEAPAAPEEEVVPTV</sequence>
<protein>
    <recommendedName>
        <fullName evidence="2">superoxide dismutase</fullName>
        <ecNumber evidence="2">1.15.1.1</ecNumber>
    </recommendedName>
</protein>
<keyword evidence="4" id="KW-0560">Oxidoreductase</keyword>
<evidence type="ECO:0000313" key="8">
    <source>
        <dbReference type="EMBL" id="WAJ25087.1"/>
    </source>
</evidence>
<evidence type="ECO:0000256" key="2">
    <source>
        <dbReference type="ARBA" id="ARBA00012682"/>
    </source>
</evidence>
<dbReference type="InterPro" id="IPR019832">
    <property type="entry name" value="Mn/Fe_SOD_C"/>
</dbReference>
<feature type="compositionally biased region" description="Low complexity" evidence="5">
    <location>
        <begin position="249"/>
        <end position="261"/>
    </location>
</feature>
<dbReference type="RefSeq" id="WP_268116009.1">
    <property type="nucleotide sequence ID" value="NZ_CP113524.1"/>
</dbReference>
<dbReference type="InterPro" id="IPR019831">
    <property type="entry name" value="Mn/Fe_SOD_N"/>
</dbReference>
<gene>
    <name evidence="8" type="ORF">OW255_06135</name>
</gene>
<dbReference type="PANTHER" id="PTHR43595">
    <property type="entry name" value="37S RIBOSOMAL PROTEIN S26, MITOCHONDRIAL"/>
    <property type="match status" value="1"/>
</dbReference>
<evidence type="ECO:0000256" key="1">
    <source>
        <dbReference type="ARBA" id="ARBA00008714"/>
    </source>
</evidence>
<dbReference type="InterPro" id="IPR036324">
    <property type="entry name" value="Mn/Fe_SOD_N_sf"/>
</dbReference>
<dbReference type="InterPro" id="IPR019833">
    <property type="entry name" value="Mn/Fe_SOD_BS"/>
</dbReference>
<evidence type="ECO:0000259" key="6">
    <source>
        <dbReference type="Pfam" id="PF00081"/>
    </source>
</evidence>
<dbReference type="EMBL" id="CP113524">
    <property type="protein sequence ID" value="WAJ25087.1"/>
    <property type="molecule type" value="Genomic_DNA"/>
</dbReference>
<name>A0ABY7AEE7_9FIRM</name>
<dbReference type="SUPFAM" id="SSF46609">
    <property type="entry name" value="Fe,Mn superoxide dismutase (SOD), N-terminal domain"/>
    <property type="match status" value="1"/>
</dbReference>
<keyword evidence="3" id="KW-0479">Metal-binding</keyword>
<dbReference type="Proteomes" id="UP001163115">
    <property type="component" value="Chromosome"/>
</dbReference>
<evidence type="ECO:0000256" key="5">
    <source>
        <dbReference type="SAM" id="MobiDB-lite"/>
    </source>
</evidence>
<evidence type="ECO:0000313" key="9">
    <source>
        <dbReference type="Proteomes" id="UP001163115"/>
    </source>
</evidence>
<dbReference type="PANTHER" id="PTHR43595:SF2">
    <property type="entry name" value="SMALL RIBOSOMAL SUBUNIT PROTEIN MS42"/>
    <property type="match status" value="1"/>
</dbReference>
<dbReference type="Pfam" id="PF00081">
    <property type="entry name" value="Sod_Fe_N"/>
    <property type="match status" value="1"/>
</dbReference>
<evidence type="ECO:0000259" key="7">
    <source>
        <dbReference type="Pfam" id="PF02777"/>
    </source>
</evidence>
<dbReference type="Pfam" id="PF02777">
    <property type="entry name" value="Sod_Fe_C"/>
    <property type="match status" value="1"/>
</dbReference>
<feature type="domain" description="Manganese/iron superoxide dismutase C-terminal" evidence="7">
    <location>
        <begin position="104"/>
        <end position="200"/>
    </location>
</feature>
<comment type="similarity">
    <text evidence="1">Belongs to the iron/manganese superoxide dismutase family.</text>
</comment>
<dbReference type="Gene3D" id="3.55.40.20">
    <property type="entry name" value="Iron/manganese superoxide dismutase, C-terminal domain"/>
    <property type="match status" value="1"/>
</dbReference>
<accession>A0ABY7AEE7</accession>
<evidence type="ECO:0000256" key="3">
    <source>
        <dbReference type="ARBA" id="ARBA00022723"/>
    </source>
</evidence>
<proteinExistence type="inferred from homology"/>
<dbReference type="PROSITE" id="PS00088">
    <property type="entry name" value="SOD_MN"/>
    <property type="match status" value="1"/>
</dbReference>
<evidence type="ECO:0000256" key="4">
    <source>
        <dbReference type="ARBA" id="ARBA00023002"/>
    </source>
</evidence>
<dbReference type="Gene3D" id="1.10.287.990">
    <property type="entry name" value="Fe,Mn superoxide dismutase (SOD) domain"/>
    <property type="match status" value="1"/>
</dbReference>
<dbReference type="EC" id="1.15.1.1" evidence="2"/>